<name>A0A6I0H0U1_PHOVU</name>
<dbReference type="PANTHER" id="PTHR33909:SF1">
    <property type="entry name" value="SEC TRANSLOCON ACCESSORY COMPLEX SUBUNIT YAJC"/>
    <property type="match status" value="1"/>
</dbReference>
<dbReference type="GO" id="GO:0015031">
    <property type="term" value="P:protein transport"/>
    <property type="evidence" value="ECO:0007669"/>
    <property type="project" value="UniProtKB-KW"/>
</dbReference>
<keyword evidence="10 11" id="KW-0472">Membrane</keyword>
<comment type="subcellular location">
    <subcellularLocation>
        <location evidence="1">Cell membrane</location>
        <topology evidence="1">Single-pass membrane protein</topology>
    </subcellularLocation>
</comment>
<dbReference type="InterPro" id="IPR003849">
    <property type="entry name" value="Preprotein_translocase_YajC"/>
</dbReference>
<dbReference type="AlphaFoldDB" id="A0A6I0H0U1"/>
<evidence type="ECO:0000256" key="11">
    <source>
        <dbReference type="SAM" id="Phobius"/>
    </source>
</evidence>
<keyword evidence="9" id="KW-0811">Translocation</keyword>
<evidence type="ECO:0000256" key="4">
    <source>
        <dbReference type="ARBA" id="ARBA00022448"/>
    </source>
</evidence>
<sequence length="104" mass="11681">MNLLFVFLQAGGGEDYSFLIMMVAIFAIMYFFMIRPQNKKQKEIANFRKNLEVGQEVITAGGIYGKIKEIEDNTVVLEIASGVKIKIDRNSIFANAASNQQQAK</sequence>
<keyword evidence="8 11" id="KW-1133">Transmembrane helix</keyword>
<feature type="transmembrane region" description="Helical" evidence="11">
    <location>
        <begin position="16"/>
        <end position="34"/>
    </location>
</feature>
<reference evidence="12 13" key="1">
    <citation type="journal article" date="2019" name="Nat. Med.">
        <title>A library of human gut bacterial isolates paired with longitudinal multiomics data enables mechanistic microbiome research.</title>
        <authorList>
            <person name="Poyet M."/>
            <person name="Groussin M."/>
            <person name="Gibbons S.M."/>
            <person name="Avila-Pacheco J."/>
            <person name="Jiang X."/>
            <person name="Kearney S.M."/>
            <person name="Perrotta A.R."/>
            <person name="Berdy B."/>
            <person name="Zhao S."/>
            <person name="Lieberman T.D."/>
            <person name="Swanson P.K."/>
            <person name="Smith M."/>
            <person name="Roesemann S."/>
            <person name="Alexander J.E."/>
            <person name="Rich S.A."/>
            <person name="Livny J."/>
            <person name="Vlamakis H."/>
            <person name="Clish C."/>
            <person name="Bullock K."/>
            <person name="Deik A."/>
            <person name="Scott J."/>
            <person name="Pierce K.A."/>
            <person name="Xavier R.J."/>
            <person name="Alm E.J."/>
        </authorList>
    </citation>
    <scope>NUCLEOTIDE SEQUENCE [LARGE SCALE GENOMIC DNA]</scope>
    <source>
        <strain evidence="12 13">BIOML-A5</strain>
    </source>
</reference>
<dbReference type="PRINTS" id="PR01853">
    <property type="entry name" value="YAJCTRNLCASE"/>
</dbReference>
<evidence type="ECO:0000256" key="10">
    <source>
        <dbReference type="ARBA" id="ARBA00023136"/>
    </source>
</evidence>
<dbReference type="Proteomes" id="UP000441522">
    <property type="component" value="Unassembled WGS sequence"/>
</dbReference>
<comment type="similarity">
    <text evidence="2">Belongs to the YajC family.</text>
</comment>
<evidence type="ECO:0000256" key="3">
    <source>
        <dbReference type="ARBA" id="ARBA00014962"/>
    </source>
</evidence>
<evidence type="ECO:0000256" key="5">
    <source>
        <dbReference type="ARBA" id="ARBA00022475"/>
    </source>
</evidence>
<evidence type="ECO:0000256" key="9">
    <source>
        <dbReference type="ARBA" id="ARBA00023010"/>
    </source>
</evidence>
<keyword evidence="6 11" id="KW-0812">Transmembrane</keyword>
<organism evidence="12 13">
    <name type="scientific">Phocaeicola vulgatus</name>
    <name type="common">Bacteroides vulgatus</name>
    <dbReference type="NCBI Taxonomy" id="821"/>
    <lineage>
        <taxon>Bacteria</taxon>
        <taxon>Pseudomonadati</taxon>
        <taxon>Bacteroidota</taxon>
        <taxon>Bacteroidia</taxon>
        <taxon>Bacteroidales</taxon>
        <taxon>Bacteroidaceae</taxon>
        <taxon>Phocaeicola</taxon>
    </lineage>
</organism>
<dbReference type="GO" id="GO:0005886">
    <property type="term" value="C:plasma membrane"/>
    <property type="evidence" value="ECO:0007669"/>
    <property type="project" value="UniProtKB-SubCell"/>
</dbReference>
<evidence type="ECO:0000256" key="1">
    <source>
        <dbReference type="ARBA" id="ARBA00004162"/>
    </source>
</evidence>
<dbReference type="PANTHER" id="PTHR33909">
    <property type="entry name" value="SEC TRANSLOCON ACCESSORY COMPLEX SUBUNIT YAJC"/>
    <property type="match status" value="1"/>
</dbReference>
<keyword evidence="5" id="KW-1003">Cell membrane</keyword>
<dbReference type="Pfam" id="PF02699">
    <property type="entry name" value="YajC"/>
    <property type="match status" value="1"/>
</dbReference>
<comment type="caution">
    <text evidence="12">The sequence shown here is derived from an EMBL/GenBank/DDBJ whole genome shotgun (WGS) entry which is preliminary data.</text>
</comment>
<dbReference type="NCBIfam" id="TIGR00739">
    <property type="entry name" value="yajC"/>
    <property type="match status" value="1"/>
</dbReference>
<accession>A0A6I0H0U1</accession>
<evidence type="ECO:0000313" key="13">
    <source>
        <dbReference type="Proteomes" id="UP000441522"/>
    </source>
</evidence>
<dbReference type="EMBL" id="WCWW01000065">
    <property type="protein sequence ID" value="KAB3852261.1"/>
    <property type="molecule type" value="Genomic_DNA"/>
</dbReference>
<evidence type="ECO:0000256" key="2">
    <source>
        <dbReference type="ARBA" id="ARBA00006742"/>
    </source>
</evidence>
<evidence type="ECO:0000256" key="8">
    <source>
        <dbReference type="ARBA" id="ARBA00022989"/>
    </source>
</evidence>
<gene>
    <name evidence="12" type="primary">yajC</name>
    <name evidence="12" type="ORF">GAS29_19900</name>
</gene>
<keyword evidence="4" id="KW-0813">Transport</keyword>
<dbReference type="SMART" id="SM01323">
    <property type="entry name" value="YajC"/>
    <property type="match status" value="1"/>
</dbReference>
<keyword evidence="7" id="KW-0653">Protein transport</keyword>
<proteinExistence type="inferred from homology"/>
<evidence type="ECO:0000313" key="12">
    <source>
        <dbReference type="EMBL" id="KAB3852261.1"/>
    </source>
</evidence>
<protein>
    <recommendedName>
        <fullName evidence="3">Sec translocon accessory complex subunit YajC</fullName>
    </recommendedName>
</protein>
<evidence type="ECO:0000256" key="6">
    <source>
        <dbReference type="ARBA" id="ARBA00022692"/>
    </source>
</evidence>
<evidence type="ECO:0000256" key="7">
    <source>
        <dbReference type="ARBA" id="ARBA00022927"/>
    </source>
</evidence>